<dbReference type="Proteomes" id="UP000078512">
    <property type="component" value="Unassembled WGS sequence"/>
</dbReference>
<organism evidence="1 2">
    <name type="scientific">Linnemannia elongata AG-77</name>
    <dbReference type="NCBI Taxonomy" id="1314771"/>
    <lineage>
        <taxon>Eukaryota</taxon>
        <taxon>Fungi</taxon>
        <taxon>Fungi incertae sedis</taxon>
        <taxon>Mucoromycota</taxon>
        <taxon>Mortierellomycotina</taxon>
        <taxon>Mortierellomycetes</taxon>
        <taxon>Mortierellales</taxon>
        <taxon>Mortierellaceae</taxon>
        <taxon>Linnemannia</taxon>
    </lineage>
</organism>
<gene>
    <name evidence="1" type="ORF">K457DRAFT_133994</name>
</gene>
<protein>
    <submittedName>
        <fullName evidence="1">Uncharacterized protein</fullName>
    </submittedName>
</protein>
<dbReference type="AlphaFoldDB" id="A0A197KAB5"/>
<sequence length="56" mass="6319">MEYKQFLQIHQYQLAGIPENLWEVISLYPFHPNTCTFVLGFGGICLLGATSSFSHA</sequence>
<evidence type="ECO:0000313" key="2">
    <source>
        <dbReference type="Proteomes" id="UP000078512"/>
    </source>
</evidence>
<proteinExistence type="predicted"/>
<evidence type="ECO:0000313" key="1">
    <source>
        <dbReference type="EMBL" id="OAQ33631.1"/>
    </source>
</evidence>
<accession>A0A197KAB5</accession>
<name>A0A197KAB5_9FUNG</name>
<reference evidence="1 2" key="1">
    <citation type="submission" date="2016-05" db="EMBL/GenBank/DDBJ databases">
        <title>Genome sequencing reveals origins of a unique bacterial endosymbiosis in the earliest lineages of terrestrial Fungi.</title>
        <authorList>
            <consortium name="DOE Joint Genome Institute"/>
            <person name="Uehling J."/>
            <person name="Gryganskyi A."/>
            <person name="Hameed K."/>
            <person name="Tschaplinski T."/>
            <person name="Misztal P."/>
            <person name="Wu S."/>
            <person name="Desiro A."/>
            <person name="Vande Pol N."/>
            <person name="Du Z.-Y."/>
            <person name="Zienkiewicz A."/>
            <person name="Zienkiewicz K."/>
            <person name="Morin E."/>
            <person name="Tisserant E."/>
            <person name="Splivallo R."/>
            <person name="Hainaut M."/>
            <person name="Henrissat B."/>
            <person name="Ohm R."/>
            <person name="Kuo A."/>
            <person name="Yan J."/>
            <person name="Lipzen A."/>
            <person name="Nolan M."/>
            <person name="Labutti K."/>
            <person name="Barry K."/>
            <person name="Goldstein A."/>
            <person name="Labbe J."/>
            <person name="Schadt C."/>
            <person name="Tuskan G."/>
            <person name="Grigoriev I."/>
            <person name="Martin F."/>
            <person name="Vilgalys R."/>
            <person name="Bonito G."/>
        </authorList>
    </citation>
    <scope>NUCLEOTIDE SEQUENCE [LARGE SCALE GENOMIC DNA]</scope>
    <source>
        <strain evidence="1 2">AG-77</strain>
    </source>
</reference>
<keyword evidence="2" id="KW-1185">Reference proteome</keyword>
<dbReference type="EMBL" id="KV442020">
    <property type="protein sequence ID" value="OAQ33631.1"/>
    <property type="molecule type" value="Genomic_DNA"/>
</dbReference>